<protein>
    <recommendedName>
        <fullName evidence="3">Endonuclease/exonuclease/phosphatase domain-containing protein</fullName>
    </recommendedName>
</protein>
<accession>A0A5B7HFY5</accession>
<evidence type="ECO:0008006" key="3">
    <source>
        <dbReference type="Google" id="ProtNLM"/>
    </source>
</evidence>
<organism evidence="1 2">
    <name type="scientific">Portunus trituberculatus</name>
    <name type="common">Swimming crab</name>
    <name type="synonym">Neptunus trituberculatus</name>
    <dbReference type="NCBI Taxonomy" id="210409"/>
    <lineage>
        <taxon>Eukaryota</taxon>
        <taxon>Metazoa</taxon>
        <taxon>Ecdysozoa</taxon>
        <taxon>Arthropoda</taxon>
        <taxon>Crustacea</taxon>
        <taxon>Multicrustacea</taxon>
        <taxon>Malacostraca</taxon>
        <taxon>Eumalacostraca</taxon>
        <taxon>Eucarida</taxon>
        <taxon>Decapoda</taxon>
        <taxon>Pleocyemata</taxon>
        <taxon>Brachyura</taxon>
        <taxon>Eubrachyura</taxon>
        <taxon>Portunoidea</taxon>
        <taxon>Portunidae</taxon>
        <taxon>Portuninae</taxon>
        <taxon>Portunus</taxon>
    </lineage>
</organism>
<reference evidence="1 2" key="1">
    <citation type="submission" date="2019-05" db="EMBL/GenBank/DDBJ databases">
        <title>Another draft genome of Portunus trituberculatus and its Hox gene families provides insights of decapod evolution.</title>
        <authorList>
            <person name="Jeong J.-H."/>
            <person name="Song I."/>
            <person name="Kim S."/>
            <person name="Choi T."/>
            <person name="Kim D."/>
            <person name="Ryu S."/>
            <person name="Kim W."/>
        </authorList>
    </citation>
    <scope>NUCLEOTIDE SEQUENCE [LARGE SCALE GENOMIC DNA]</scope>
    <source>
        <tissue evidence="1">Muscle</tissue>
    </source>
</reference>
<comment type="caution">
    <text evidence="1">The sequence shown here is derived from an EMBL/GenBank/DDBJ whole genome shotgun (WGS) entry which is preliminary data.</text>
</comment>
<dbReference type="EMBL" id="VSRR010032667">
    <property type="protein sequence ID" value="MPC71310.1"/>
    <property type="molecule type" value="Genomic_DNA"/>
</dbReference>
<name>A0A5B7HFY5_PORTR</name>
<sequence length="133" mass="15613">MSQATDGNPFSDPSYFLYPHFRVYLTCSRAYAFEFSEFSTIWLRLKGHSLARFICAFYLSPNSSDFRKFFDYLNPKMEQMLSLYPFAEISILGDLNVPYQLCLFYPFTDHPDESAFNFAILHDLEQLVPFSYA</sequence>
<gene>
    <name evidence="1" type="ORF">E2C01_065584</name>
</gene>
<keyword evidence="2" id="KW-1185">Reference proteome</keyword>
<proteinExistence type="predicted"/>
<evidence type="ECO:0000313" key="1">
    <source>
        <dbReference type="EMBL" id="MPC71310.1"/>
    </source>
</evidence>
<evidence type="ECO:0000313" key="2">
    <source>
        <dbReference type="Proteomes" id="UP000324222"/>
    </source>
</evidence>
<dbReference type="Proteomes" id="UP000324222">
    <property type="component" value="Unassembled WGS sequence"/>
</dbReference>
<dbReference type="AlphaFoldDB" id="A0A5B7HFY5"/>